<dbReference type="AlphaFoldDB" id="A0A5M9MS14"/>
<dbReference type="EMBL" id="QUQM01000001">
    <property type="protein sequence ID" value="KAA8649845.1"/>
    <property type="molecule type" value="Genomic_DNA"/>
</dbReference>
<dbReference type="GO" id="GO:0008270">
    <property type="term" value="F:zinc ion binding"/>
    <property type="evidence" value="ECO:0007669"/>
    <property type="project" value="UniProtKB-KW"/>
</dbReference>
<name>A0A5M9MS14_9EURO</name>
<feature type="compositionally biased region" description="Basic residues" evidence="2">
    <location>
        <begin position="213"/>
        <end position="223"/>
    </location>
</feature>
<evidence type="ECO:0000259" key="3">
    <source>
        <dbReference type="PROSITE" id="PS50103"/>
    </source>
</evidence>
<sequence length="535" mass="57576">MASSLRPQFFCTRPNGTFTPLIAVDELPPHLSIRGVPRVLSPNETQGMTSLGTVNSRTQSYIVEGMAPASNRASSTNANGHRSRDYDLQTALMRLASDENIPANHRLALSALLQQGVTQNWSVTNTASSGWMVPSVSGASGGGSRQSNHFGAKKEYCSYWIRHGECDYQQQGCLYKHEMPRDLATLEKLGLRDIPRWFREKYGIPSLLPSGHGHPRAHGSHGQHWKDDTVDRGGVKSIQYPPQLELNGVVDASDAEKNAKQKSPSYAPSQQHSMGLPGPSRSAFPGGSSPKVSINQRHGHGPKHGPNQHSSIAKRIDLLSFDPLPEYPSLNAVGGGSIGGLNYPTSREDVTVDNADRAQHEFVRNIQSLMPTSAAAHTEYLPGPFEPASAGQNRPKKMQKSRRLYQPRSQVSEPEASFDSTELDSFKSIQDPATASSSVASPTSKDTAGSQLASPVAGPTQAGASEPPTRGASPSGHSGSSSLDSECSPLVLRAQVNENEYRSIPSPIGSKRVHRKKSVGTSNVDFFKLTIGHGK</sequence>
<feature type="compositionally biased region" description="Polar residues" evidence="2">
    <location>
        <begin position="261"/>
        <end position="273"/>
    </location>
</feature>
<gene>
    <name evidence="4" type="ORF">ATNIH1004_002522</name>
</gene>
<feature type="compositionally biased region" description="Basic residues" evidence="2">
    <location>
        <begin position="394"/>
        <end position="405"/>
    </location>
</feature>
<feature type="domain" description="C3H1-type" evidence="3">
    <location>
        <begin position="151"/>
        <end position="180"/>
    </location>
</feature>
<dbReference type="OrthoDB" id="5355510at2759"/>
<feature type="region of interest" description="Disordered" evidence="2">
    <location>
        <begin position="379"/>
        <end position="519"/>
    </location>
</feature>
<feature type="compositionally biased region" description="Basic and acidic residues" evidence="2">
    <location>
        <begin position="224"/>
        <end position="234"/>
    </location>
</feature>
<feature type="zinc finger region" description="C3H1-type" evidence="1">
    <location>
        <begin position="151"/>
        <end position="180"/>
    </location>
</feature>
<feature type="compositionally biased region" description="Low complexity" evidence="2">
    <location>
        <begin position="471"/>
        <end position="488"/>
    </location>
</feature>
<dbReference type="VEuPathDB" id="FungiDB:EYZ11_010102"/>
<accession>A0A5M9MS14</accession>
<evidence type="ECO:0000313" key="5">
    <source>
        <dbReference type="Proteomes" id="UP000324241"/>
    </source>
</evidence>
<evidence type="ECO:0000313" key="4">
    <source>
        <dbReference type="EMBL" id="KAA8649845.1"/>
    </source>
</evidence>
<feature type="region of interest" description="Disordered" evidence="2">
    <location>
        <begin position="209"/>
        <end position="309"/>
    </location>
</feature>
<dbReference type="Proteomes" id="UP000324241">
    <property type="component" value="Unassembled WGS sequence"/>
</dbReference>
<organism evidence="4 5">
    <name type="scientific">Aspergillus tanneri</name>
    <dbReference type="NCBI Taxonomy" id="1220188"/>
    <lineage>
        <taxon>Eukaryota</taxon>
        <taxon>Fungi</taxon>
        <taxon>Dikarya</taxon>
        <taxon>Ascomycota</taxon>
        <taxon>Pezizomycotina</taxon>
        <taxon>Eurotiomycetes</taxon>
        <taxon>Eurotiomycetidae</taxon>
        <taxon>Eurotiales</taxon>
        <taxon>Aspergillaceae</taxon>
        <taxon>Aspergillus</taxon>
        <taxon>Aspergillus subgen. Circumdati</taxon>
    </lineage>
</organism>
<keyword evidence="1" id="KW-0862">Zinc</keyword>
<dbReference type="PROSITE" id="PS50103">
    <property type="entry name" value="ZF_C3H1"/>
    <property type="match status" value="1"/>
</dbReference>
<evidence type="ECO:0000256" key="1">
    <source>
        <dbReference type="PROSITE-ProRule" id="PRU00723"/>
    </source>
</evidence>
<feature type="compositionally biased region" description="Low complexity" evidence="2">
    <location>
        <begin position="432"/>
        <end position="444"/>
    </location>
</feature>
<comment type="caution">
    <text evidence="4">The sequence shown here is derived from an EMBL/GenBank/DDBJ whole genome shotgun (WGS) entry which is preliminary data.</text>
</comment>
<dbReference type="GeneID" id="54325224"/>
<evidence type="ECO:0000256" key="2">
    <source>
        <dbReference type="SAM" id="MobiDB-lite"/>
    </source>
</evidence>
<keyword evidence="1" id="KW-0863">Zinc-finger</keyword>
<proteinExistence type="predicted"/>
<dbReference type="RefSeq" id="XP_033429206.1">
    <property type="nucleotide sequence ID" value="XM_033567211.1"/>
</dbReference>
<keyword evidence="1" id="KW-0479">Metal-binding</keyword>
<protein>
    <recommendedName>
        <fullName evidence="3">C3H1-type domain-containing protein</fullName>
    </recommendedName>
</protein>
<dbReference type="InterPro" id="IPR000571">
    <property type="entry name" value="Znf_CCCH"/>
</dbReference>
<reference evidence="4 5" key="1">
    <citation type="submission" date="2019-08" db="EMBL/GenBank/DDBJ databases">
        <title>The genome sequence of a newly discovered highly antifungal drug resistant Aspergillus species, Aspergillus tanneri NIH 1004.</title>
        <authorList>
            <person name="Mounaud S."/>
            <person name="Singh I."/>
            <person name="Joardar V."/>
            <person name="Pakala S."/>
            <person name="Pakala S."/>
            <person name="Venepally P."/>
            <person name="Chung J.K."/>
            <person name="Losada L."/>
            <person name="Nierman W.C."/>
        </authorList>
    </citation>
    <scope>NUCLEOTIDE SEQUENCE [LARGE SCALE GENOMIC DNA]</scope>
    <source>
        <strain evidence="4 5">NIH1004</strain>
    </source>
</reference>